<evidence type="ECO:0000256" key="1">
    <source>
        <dbReference type="SAM" id="Phobius"/>
    </source>
</evidence>
<gene>
    <name evidence="2" type="ORF">HGRIS_000921</name>
</gene>
<proteinExistence type="predicted"/>
<keyword evidence="1" id="KW-0812">Transmembrane</keyword>
<evidence type="ECO:0000313" key="2">
    <source>
        <dbReference type="EMBL" id="KAL0945430.1"/>
    </source>
</evidence>
<accession>A0ABR3IQ63</accession>
<organism evidence="2 3">
    <name type="scientific">Hohenbuehelia grisea</name>
    <dbReference type="NCBI Taxonomy" id="104357"/>
    <lineage>
        <taxon>Eukaryota</taxon>
        <taxon>Fungi</taxon>
        <taxon>Dikarya</taxon>
        <taxon>Basidiomycota</taxon>
        <taxon>Agaricomycotina</taxon>
        <taxon>Agaricomycetes</taxon>
        <taxon>Agaricomycetidae</taxon>
        <taxon>Agaricales</taxon>
        <taxon>Pleurotineae</taxon>
        <taxon>Pleurotaceae</taxon>
        <taxon>Hohenbuehelia</taxon>
    </lineage>
</organism>
<dbReference type="Proteomes" id="UP001556367">
    <property type="component" value="Unassembled WGS sequence"/>
</dbReference>
<evidence type="ECO:0000313" key="3">
    <source>
        <dbReference type="Proteomes" id="UP001556367"/>
    </source>
</evidence>
<keyword evidence="1" id="KW-1133">Transmembrane helix</keyword>
<sequence>MHILRTSSLCLYTPLARGQEPEGNVFLRSFESLKVGLELGRPRFPEAFLSWVLACRFVVARPDLVINIRHPFYSSLALSSSRLPPYASTIPSSRLMLISTACYFAHNLLWFDITANYISVDLIIHSFLLFVSILFFVSILAIAFAWA</sequence>
<keyword evidence="1" id="KW-0472">Membrane</keyword>
<keyword evidence="3" id="KW-1185">Reference proteome</keyword>
<comment type="caution">
    <text evidence="2">The sequence shown here is derived from an EMBL/GenBank/DDBJ whole genome shotgun (WGS) entry which is preliminary data.</text>
</comment>
<reference evidence="3" key="1">
    <citation type="submission" date="2024-06" db="EMBL/GenBank/DDBJ databases">
        <title>Multi-omics analyses provide insights into the biosynthesis of the anticancer antibiotic pleurotin in Hohenbuehelia grisea.</title>
        <authorList>
            <person name="Weaver J.A."/>
            <person name="Alberti F."/>
        </authorList>
    </citation>
    <scope>NUCLEOTIDE SEQUENCE [LARGE SCALE GENOMIC DNA]</scope>
    <source>
        <strain evidence="3">T-177</strain>
    </source>
</reference>
<protein>
    <submittedName>
        <fullName evidence="2">Uncharacterized protein</fullName>
    </submittedName>
</protein>
<feature type="transmembrane region" description="Helical" evidence="1">
    <location>
        <begin position="123"/>
        <end position="146"/>
    </location>
</feature>
<dbReference type="EMBL" id="JASNQZ010000018">
    <property type="protein sequence ID" value="KAL0945430.1"/>
    <property type="molecule type" value="Genomic_DNA"/>
</dbReference>
<name>A0ABR3IQ63_9AGAR</name>